<protein>
    <submittedName>
        <fullName evidence="2">Uncharacterized protein</fullName>
    </submittedName>
</protein>
<name>A0A4D6LWR9_VIGUN</name>
<feature type="region of interest" description="Disordered" evidence="1">
    <location>
        <begin position="56"/>
        <end position="83"/>
    </location>
</feature>
<organism evidence="2 3">
    <name type="scientific">Vigna unguiculata</name>
    <name type="common">Cowpea</name>
    <dbReference type="NCBI Taxonomy" id="3917"/>
    <lineage>
        <taxon>Eukaryota</taxon>
        <taxon>Viridiplantae</taxon>
        <taxon>Streptophyta</taxon>
        <taxon>Embryophyta</taxon>
        <taxon>Tracheophyta</taxon>
        <taxon>Spermatophyta</taxon>
        <taxon>Magnoliopsida</taxon>
        <taxon>eudicotyledons</taxon>
        <taxon>Gunneridae</taxon>
        <taxon>Pentapetalae</taxon>
        <taxon>rosids</taxon>
        <taxon>fabids</taxon>
        <taxon>Fabales</taxon>
        <taxon>Fabaceae</taxon>
        <taxon>Papilionoideae</taxon>
        <taxon>50 kb inversion clade</taxon>
        <taxon>NPAAA clade</taxon>
        <taxon>indigoferoid/millettioid clade</taxon>
        <taxon>Phaseoleae</taxon>
        <taxon>Vigna</taxon>
    </lineage>
</organism>
<dbReference type="EMBL" id="CP039349">
    <property type="protein sequence ID" value="QCD92808.1"/>
    <property type="molecule type" value="Genomic_DNA"/>
</dbReference>
<dbReference type="Proteomes" id="UP000501690">
    <property type="component" value="Linkage Group LG5"/>
</dbReference>
<sequence length="83" mass="9376">MPLILDPKYTSGVKLDLIPELKVCDAGCSGAATHGATADQQRRSSGALIMEEEEMKTTVRHNDGNEKLRIQNPNDERRPWWRK</sequence>
<gene>
    <name evidence="2" type="ORF">DEO72_LG5g877</name>
</gene>
<reference evidence="2 3" key="1">
    <citation type="submission" date="2019-04" db="EMBL/GenBank/DDBJ databases">
        <title>An improved genome assembly and genetic linkage map for asparagus bean, Vigna unguiculata ssp. sesquipedialis.</title>
        <authorList>
            <person name="Xia Q."/>
            <person name="Zhang R."/>
            <person name="Dong Y."/>
        </authorList>
    </citation>
    <scope>NUCLEOTIDE SEQUENCE [LARGE SCALE GENOMIC DNA]</scope>
    <source>
        <tissue evidence="2">Leaf</tissue>
    </source>
</reference>
<evidence type="ECO:0000313" key="2">
    <source>
        <dbReference type="EMBL" id="QCD92808.1"/>
    </source>
</evidence>
<evidence type="ECO:0000256" key="1">
    <source>
        <dbReference type="SAM" id="MobiDB-lite"/>
    </source>
</evidence>
<keyword evidence="3" id="KW-1185">Reference proteome</keyword>
<proteinExistence type="predicted"/>
<dbReference type="AlphaFoldDB" id="A0A4D6LWR9"/>
<evidence type="ECO:0000313" key="3">
    <source>
        <dbReference type="Proteomes" id="UP000501690"/>
    </source>
</evidence>
<accession>A0A4D6LWR9</accession>